<organism evidence="2 3">
    <name type="scientific">Caldanaerobacter subterraneus subsp. yonseiensis KB-1</name>
    <dbReference type="NCBI Taxonomy" id="1388761"/>
    <lineage>
        <taxon>Bacteria</taxon>
        <taxon>Bacillati</taxon>
        <taxon>Bacillota</taxon>
        <taxon>Clostridia</taxon>
        <taxon>Thermoanaerobacterales</taxon>
        <taxon>Thermoanaerobacteraceae</taxon>
        <taxon>Caldanaerobacter</taxon>
    </lineage>
</organism>
<dbReference type="EMBL" id="AXDC01000010">
    <property type="protein sequence ID" value="ERM92500.1"/>
    <property type="molecule type" value="Genomic_DNA"/>
</dbReference>
<proteinExistence type="predicted"/>
<reference evidence="2 3" key="1">
    <citation type="journal article" date="2013" name="Genome Announc.">
        <title>Draft Genome Sequence of an Anaerobic and Extremophilic Bacterium, Caldanaerobacter yonseiensis, Isolated from a Geothermal Hot Stream.</title>
        <authorList>
            <person name="Lee S.J."/>
            <person name="Lee Y.J."/>
            <person name="Park G.S."/>
            <person name="Kim B.C."/>
            <person name="Lee S.J."/>
            <person name="Shin J.H."/>
            <person name="Lee D.W."/>
        </authorList>
    </citation>
    <scope>NUCLEOTIDE SEQUENCE [LARGE SCALE GENOMIC DNA]</scope>
    <source>
        <strain evidence="2 3">KB-1</strain>
    </source>
</reference>
<accession>U5CHU1</accession>
<keyword evidence="1" id="KW-0812">Transmembrane</keyword>
<keyword evidence="1" id="KW-0472">Membrane</keyword>
<comment type="caution">
    <text evidence="2">The sequence shown here is derived from an EMBL/GenBank/DDBJ whole genome shotgun (WGS) entry which is preliminary data.</text>
</comment>
<evidence type="ECO:0000313" key="3">
    <source>
        <dbReference type="Proteomes" id="UP000016856"/>
    </source>
</evidence>
<dbReference type="RefSeq" id="WP_022587590.1">
    <property type="nucleotide sequence ID" value="NZ_AXDC01000010.1"/>
</dbReference>
<feature type="transmembrane region" description="Helical" evidence="1">
    <location>
        <begin position="29"/>
        <end position="49"/>
    </location>
</feature>
<protein>
    <submittedName>
        <fullName evidence="2">Uncharacterized protein</fullName>
    </submittedName>
</protein>
<sequence>MIEVHVWVYFLTLAGYIIAGFVKGWSAAYLTAGVVIFGLPIVLIGASIICDKFEEITERKKAEELLKNIEIDIEKIYEPESWYRVYHCVLTSEKINTKCAVTCYKDSDEIHSVRLSPEWIKANKSTYQKCGWALKEIVAKTFKENKF</sequence>
<feature type="transmembrane region" description="Helical" evidence="1">
    <location>
        <begin position="6"/>
        <end position="22"/>
    </location>
</feature>
<evidence type="ECO:0000256" key="1">
    <source>
        <dbReference type="SAM" id="Phobius"/>
    </source>
</evidence>
<dbReference type="PATRIC" id="fig|1388761.3.peg.972"/>
<dbReference type="AlphaFoldDB" id="U5CHU1"/>
<dbReference type="Proteomes" id="UP000016856">
    <property type="component" value="Unassembled WGS sequence"/>
</dbReference>
<name>U5CHU1_CALSX</name>
<keyword evidence="1" id="KW-1133">Transmembrane helix</keyword>
<gene>
    <name evidence="2" type="ORF">O163_04875</name>
</gene>
<evidence type="ECO:0000313" key="2">
    <source>
        <dbReference type="EMBL" id="ERM92500.1"/>
    </source>
</evidence>